<gene>
    <name evidence="3" type="ORF">FAUST_5474</name>
</gene>
<dbReference type="Pfam" id="PF08240">
    <property type="entry name" value="ADH_N"/>
    <property type="match status" value="1"/>
</dbReference>
<accession>A0AAN6C0X9</accession>
<dbReference type="SUPFAM" id="SSF50129">
    <property type="entry name" value="GroES-like"/>
    <property type="match status" value="1"/>
</dbReference>
<evidence type="ECO:0000313" key="3">
    <source>
        <dbReference type="EMBL" id="KAF5238417.1"/>
    </source>
</evidence>
<comment type="caution">
    <text evidence="3">The sequence shown here is derived from an EMBL/GenBank/DDBJ whole genome shotgun (WGS) entry which is preliminary data.</text>
</comment>
<dbReference type="InterPro" id="IPR013149">
    <property type="entry name" value="ADH-like_C"/>
</dbReference>
<feature type="domain" description="Alcohol dehydrogenase-like N-terminal" evidence="2">
    <location>
        <begin position="36"/>
        <end position="128"/>
    </location>
</feature>
<dbReference type="Proteomes" id="UP000537989">
    <property type="component" value="Unassembled WGS sequence"/>
</dbReference>
<dbReference type="InterPro" id="IPR036291">
    <property type="entry name" value="NAD(P)-bd_dom_sf"/>
</dbReference>
<dbReference type="PANTHER" id="PTHR43677">
    <property type="entry name" value="SHORT-CHAIN DEHYDROGENASE/REDUCTASE"/>
    <property type="match status" value="1"/>
</dbReference>
<dbReference type="AlphaFoldDB" id="A0AAN6C0X9"/>
<dbReference type="InterPro" id="IPR013154">
    <property type="entry name" value="ADH-like_N"/>
</dbReference>
<evidence type="ECO:0008006" key="5">
    <source>
        <dbReference type="Google" id="ProtNLM"/>
    </source>
</evidence>
<evidence type="ECO:0000259" key="1">
    <source>
        <dbReference type="Pfam" id="PF00107"/>
    </source>
</evidence>
<dbReference type="EMBL" id="JAAMOD010000142">
    <property type="protein sequence ID" value="KAF5238417.1"/>
    <property type="molecule type" value="Genomic_DNA"/>
</dbReference>
<dbReference type="SUPFAM" id="SSF51735">
    <property type="entry name" value="NAD(P)-binding Rossmann-fold domains"/>
    <property type="match status" value="1"/>
</dbReference>
<dbReference type="Gene3D" id="3.90.180.10">
    <property type="entry name" value="Medium-chain alcohol dehydrogenases, catalytic domain"/>
    <property type="match status" value="1"/>
</dbReference>
<evidence type="ECO:0000313" key="4">
    <source>
        <dbReference type="Proteomes" id="UP000537989"/>
    </source>
</evidence>
<dbReference type="Gene3D" id="3.40.50.720">
    <property type="entry name" value="NAD(P)-binding Rossmann-like Domain"/>
    <property type="match status" value="1"/>
</dbReference>
<sequence>MDDPAVFQTSTYLVLNGFNGQLDLEQTSIPRPTPSGSVVVRVLSTPVRNNHRAVFHGKGLLSYKLPYHPGDGCVGRVISIGPDVVALEPGELVYMSNFITTRDPNPTVTLGFWRDVAIVPAENAVPLDETTLVHVMGYSYGDLNYIQRLSVAYGSIRAANLQAGDTVIVAPANTGSFSGAIIELAVQIGCKVIAISRCASRLEPLTSRFPHVAALELIGDEKKDTEAIHTLAPQGVNAYIDISLPASTEDPHHLTVSINSLSRFGRVVFSGMMSNININYTSLMARNITITAKLMYTREELVSLIEMIEGGVIKLGKDAGHRIVERGYRLDEWEEAVTAAETAVGWGEQVLFCPSEDVME</sequence>
<dbReference type="PANTHER" id="PTHR43677:SF4">
    <property type="entry name" value="QUINONE OXIDOREDUCTASE-LIKE PROTEIN 2"/>
    <property type="match status" value="1"/>
</dbReference>
<proteinExistence type="predicted"/>
<name>A0AAN6C0X9_FUSAU</name>
<organism evidence="3 4">
    <name type="scientific">Fusarium austroamericanum</name>
    <dbReference type="NCBI Taxonomy" id="282268"/>
    <lineage>
        <taxon>Eukaryota</taxon>
        <taxon>Fungi</taxon>
        <taxon>Dikarya</taxon>
        <taxon>Ascomycota</taxon>
        <taxon>Pezizomycotina</taxon>
        <taxon>Sordariomycetes</taxon>
        <taxon>Hypocreomycetidae</taxon>
        <taxon>Hypocreales</taxon>
        <taxon>Nectriaceae</taxon>
        <taxon>Fusarium</taxon>
    </lineage>
</organism>
<reference evidence="3 4" key="1">
    <citation type="submission" date="2020-02" db="EMBL/GenBank/DDBJ databases">
        <title>Identification and distribution of gene clusters putatively required for synthesis of sphingolipid metabolism inhibitors in phylogenetically diverse species of the filamentous fungus Fusarium.</title>
        <authorList>
            <person name="Kim H.-S."/>
            <person name="Busman M."/>
            <person name="Brown D.W."/>
            <person name="Divon H."/>
            <person name="Uhlig S."/>
            <person name="Proctor R.H."/>
        </authorList>
    </citation>
    <scope>NUCLEOTIDE SEQUENCE [LARGE SCALE GENOMIC DNA]</scope>
    <source>
        <strain evidence="3 4">NRRL 2903</strain>
    </source>
</reference>
<dbReference type="Pfam" id="PF00107">
    <property type="entry name" value="ADH_zinc_N"/>
    <property type="match status" value="1"/>
</dbReference>
<evidence type="ECO:0000259" key="2">
    <source>
        <dbReference type="Pfam" id="PF08240"/>
    </source>
</evidence>
<dbReference type="GO" id="GO:0016491">
    <property type="term" value="F:oxidoreductase activity"/>
    <property type="evidence" value="ECO:0007669"/>
    <property type="project" value="TreeGrafter"/>
</dbReference>
<dbReference type="CDD" id="cd05188">
    <property type="entry name" value="MDR"/>
    <property type="match status" value="1"/>
</dbReference>
<dbReference type="GO" id="GO:0005739">
    <property type="term" value="C:mitochondrion"/>
    <property type="evidence" value="ECO:0007669"/>
    <property type="project" value="TreeGrafter"/>
</dbReference>
<dbReference type="InterPro" id="IPR051397">
    <property type="entry name" value="Zn-ADH-like_protein"/>
</dbReference>
<keyword evidence="4" id="KW-1185">Reference proteome</keyword>
<feature type="domain" description="Alcohol dehydrogenase-like C-terminal" evidence="1">
    <location>
        <begin position="180"/>
        <end position="308"/>
    </location>
</feature>
<protein>
    <recommendedName>
        <fullName evidence="5">Alcohol dehydrogenase</fullName>
    </recommendedName>
</protein>
<dbReference type="InterPro" id="IPR011032">
    <property type="entry name" value="GroES-like_sf"/>
</dbReference>